<dbReference type="HAMAP" id="MF_03056">
    <property type="entry name" value="TRM82"/>
    <property type="match status" value="1"/>
</dbReference>
<evidence type="ECO:0000313" key="10">
    <source>
        <dbReference type="Proteomes" id="UP000198372"/>
    </source>
</evidence>
<sequence length="643" mass="70252">MPLHPLQATAFPADADAHFFVLASRNRLSIVSTDSTELSSTMRCDAHHDSWEGMTIEATAQDHQGLIRLVACHGKRYIVSTGEDKMLNVYEYQSNTQAVEEDKDDEQERESTSTTTVASKSKLELRSSRELVKRANAMHVTEQGDIIVGDKFGDVYVYTLIAPPVDPTPTTPDKTKTKAPKVRPILGHVSMLNALVHVPAAPDYGIPHDLIVTGDRDEHVRVSRYPQGHIIDKFLWGSQKFVTALLCIPATLSFPTPLIVSGGGDATLQVWNLATGKLLNRFGIQDSLEKYIVVGPELPTPVPAGRRKDKSQGVGRKRKGKGKQDEQEEVMADREEDVLVVNEDELVEVAETEETRTEETKTGRIHLPTGLGVTHLEFVGGHGHQAGAGVIVAAAGCTALLYVPLELLLGQSTERTTQVVDYSHPVLDLCGRPNEGEDEASSSCAYTDFHVTIDVTRGRKTEPKAVEGEAADDDEEEETERSALQQASYEIVADQAEGSFSGEMELIWDQALVRIAREAATTIDRLPDVSSLYPVLTLLHHPDTNFEAGAGFGKKNTEGEEGKGGLEGNGGGVPLWKSMTKGRGQKRGLDESPRRKGEAEGEVVRGGKRAAGRAEIQRRLEMEQERLKNLQTGEASETKAMEE</sequence>
<dbReference type="InterPro" id="IPR036322">
    <property type="entry name" value="WD40_repeat_dom_sf"/>
</dbReference>
<dbReference type="PANTHER" id="PTHR16288:SF0">
    <property type="entry name" value="TRNA (GUANINE-N(7)-)-METHYLTRANSFERASE NON-CATALYTIC SUBUNIT WDR4"/>
    <property type="match status" value="1"/>
</dbReference>
<dbReference type="SUPFAM" id="SSF50978">
    <property type="entry name" value="WD40 repeat-like"/>
    <property type="match status" value="1"/>
</dbReference>
<feature type="region of interest" description="Disordered" evidence="8">
    <location>
        <begin position="299"/>
        <end position="333"/>
    </location>
</feature>
<dbReference type="Gene3D" id="2.130.10.10">
    <property type="entry name" value="YVTN repeat-like/Quinoprotein amine dehydrogenase"/>
    <property type="match status" value="1"/>
</dbReference>
<dbReference type="GO" id="GO:0106004">
    <property type="term" value="P:tRNA (guanine-N7)-methylation"/>
    <property type="evidence" value="ECO:0007669"/>
    <property type="project" value="UniProtKB-UniRule"/>
</dbReference>
<evidence type="ECO:0000256" key="5">
    <source>
        <dbReference type="ARBA" id="ARBA00023242"/>
    </source>
</evidence>
<accession>A0A238FT09</accession>
<feature type="compositionally biased region" description="Basic residues" evidence="8">
    <location>
        <begin position="305"/>
        <end position="321"/>
    </location>
</feature>
<evidence type="ECO:0000256" key="8">
    <source>
        <dbReference type="SAM" id="MobiDB-lite"/>
    </source>
</evidence>
<feature type="compositionally biased region" description="Basic and acidic residues" evidence="8">
    <location>
        <begin position="587"/>
        <end position="605"/>
    </location>
</feature>
<gene>
    <name evidence="9" type="ORF">BQ2448_8023</name>
</gene>
<dbReference type="OrthoDB" id="339900at2759"/>
<feature type="compositionally biased region" description="Basic and acidic residues" evidence="8">
    <location>
        <begin position="555"/>
        <end position="564"/>
    </location>
</feature>
<dbReference type="GO" id="GO:0043527">
    <property type="term" value="C:tRNA methyltransferase complex"/>
    <property type="evidence" value="ECO:0007669"/>
    <property type="project" value="TreeGrafter"/>
</dbReference>
<keyword evidence="3 6" id="KW-0819">tRNA processing</keyword>
<dbReference type="Proteomes" id="UP000198372">
    <property type="component" value="Unassembled WGS sequence"/>
</dbReference>
<feature type="region of interest" description="Disordered" evidence="8">
    <location>
        <begin position="96"/>
        <end position="122"/>
    </location>
</feature>
<dbReference type="PROSITE" id="PS50082">
    <property type="entry name" value="WD_REPEATS_2"/>
    <property type="match status" value="1"/>
</dbReference>
<dbReference type="AlphaFoldDB" id="A0A238FT09"/>
<comment type="function">
    <text evidence="6">Required for the formation of N(7)-methylguanine at position 46 (m7G46) in tRNA. In the complex, it is required to stabilize and induce conformational changes of the catalytic subunit.</text>
</comment>
<protein>
    <submittedName>
        <fullName evidence="9">BQ2448_8023 protein</fullName>
    </submittedName>
</protein>
<dbReference type="GO" id="GO:0005829">
    <property type="term" value="C:cytosol"/>
    <property type="evidence" value="ECO:0007669"/>
    <property type="project" value="TreeGrafter"/>
</dbReference>
<evidence type="ECO:0000256" key="7">
    <source>
        <dbReference type="PROSITE-ProRule" id="PRU00221"/>
    </source>
</evidence>
<keyword evidence="10" id="KW-1185">Reference proteome</keyword>
<reference evidence="10" key="1">
    <citation type="submission" date="2016-09" db="EMBL/GenBank/DDBJ databases">
        <authorList>
            <person name="Jeantristanb JTB J.-T."/>
            <person name="Ricardo R."/>
        </authorList>
    </citation>
    <scope>NUCLEOTIDE SEQUENCE [LARGE SCALE GENOMIC DNA]</scope>
</reference>
<comment type="similarity">
    <text evidence="6">Belongs to the WD repeat TRM82 family.</text>
</comment>
<evidence type="ECO:0000256" key="6">
    <source>
        <dbReference type="HAMAP-Rule" id="MF_03056"/>
    </source>
</evidence>
<keyword evidence="4 6" id="KW-0677">Repeat</keyword>
<evidence type="ECO:0000256" key="4">
    <source>
        <dbReference type="ARBA" id="ARBA00022737"/>
    </source>
</evidence>
<dbReference type="GO" id="GO:0005634">
    <property type="term" value="C:nucleus"/>
    <property type="evidence" value="ECO:0007669"/>
    <property type="project" value="UniProtKB-SubCell"/>
</dbReference>
<evidence type="ECO:0000256" key="2">
    <source>
        <dbReference type="ARBA" id="ARBA00022574"/>
    </source>
</evidence>
<comment type="pathway">
    <text evidence="6">tRNA modification; N(7)-methylguanine-tRNA biosynthesis.</text>
</comment>
<feature type="compositionally biased region" description="Acidic residues" evidence="8">
    <location>
        <begin position="469"/>
        <end position="479"/>
    </location>
</feature>
<comment type="subcellular location">
    <subcellularLocation>
        <location evidence="1 6">Nucleus</location>
    </subcellularLocation>
</comment>
<feature type="repeat" description="WD" evidence="7">
    <location>
        <begin position="258"/>
        <end position="281"/>
    </location>
</feature>
<keyword evidence="2 6" id="KW-0853">WD repeat</keyword>
<dbReference type="InterPro" id="IPR015943">
    <property type="entry name" value="WD40/YVTN_repeat-like_dom_sf"/>
</dbReference>
<feature type="compositionally biased region" description="Acidic residues" evidence="8">
    <location>
        <begin position="99"/>
        <end position="108"/>
    </location>
</feature>
<evidence type="ECO:0000313" key="9">
    <source>
        <dbReference type="EMBL" id="SCV74994.1"/>
    </source>
</evidence>
<organism evidence="9 10">
    <name type="scientific">Microbotryum intermedium</name>
    <dbReference type="NCBI Taxonomy" id="269621"/>
    <lineage>
        <taxon>Eukaryota</taxon>
        <taxon>Fungi</taxon>
        <taxon>Dikarya</taxon>
        <taxon>Basidiomycota</taxon>
        <taxon>Pucciniomycotina</taxon>
        <taxon>Microbotryomycetes</taxon>
        <taxon>Microbotryales</taxon>
        <taxon>Microbotryaceae</taxon>
        <taxon>Microbotryum</taxon>
    </lineage>
</organism>
<dbReference type="STRING" id="269621.A0A238FT09"/>
<proteinExistence type="inferred from homology"/>
<feature type="region of interest" description="Disordered" evidence="8">
    <location>
        <begin position="459"/>
        <end position="484"/>
    </location>
</feature>
<evidence type="ECO:0000256" key="3">
    <source>
        <dbReference type="ARBA" id="ARBA00022694"/>
    </source>
</evidence>
<name>A0A238FT09_9BASI</name>
<keyword evidence="5 6" id="KW-0539">Nucleus</keyword>
<feature type="region of interest" description="Disordered" evidence="8">
    <location>
        <begin position="549"/>
        <end position="643"/>
    </location>
</feature>
<dbReference type="UniPathway" id="UPA00989"/>
<evidence type="ECO:0000256" key="1">
    <source>
        <dbReference type="ARBA" id="ARBA00004123"/>
    </source>
</evidence>
<dbReference type="InterPro" id="IPR001680">
    <property type="entry name" value="WD40_rpt"/>
</dbReference>
<feature type="compositionally biased region" description="Basic and acidic residues" evidence="8">
    <location>
        <begin position="615"/>
        <end position="628"/>
    </location>
</feature>
<dbReference type="PANTHER" id="PTHR16288">
    <property type="entry name" value="WD40 REPEAT PROTEIN 4"/>
    <property type="match status" value="1"/>
</dbReference>
<dbReference type="InterPro" id="IPR028884">
    <property type="entry name" value="Trm82"/>
</dbReference>
<dbReference type="EMBL" id="FMSP01000024">
    <property type="protein sequence ID" value="SCV74994.1"/>
    <property type="molecule type" value="Genomic_DNA"/>
</dbReference>